<protein>
    <submittedName>
        <fullName evidence="1">Bacterial transferase hexapeptide repeat protein</fullName>
    </submittedName>
</protein>
<proteinExistence type="predicted"/>
<dbReference type="eggNOG" id="COG1044">
    <property type="taxonomic scope" value="Bacteria"/>
</dbReference>
<dbReference type="Gene3D" id="2.160.10.10">
    <property type="entry name" value="Hexapeptide repeat proteins"/>
    <property type="match status" value="1"/>
</dbReference>
<dbReference type="SUPFAM" id="SSF51161">
    <property type="entry name" value="Trimeric LpxA-like enzymes"/>
    <property type="match status" value="1"/>
</dbReference>
<comment type="caution">
    <text evidence="1">The sequence shown here is derived from an EMBL/GenBank/DDBJ whole genome shotgun (WGS) entry which is preliminary data.</text>
</comment>
<sequence length="295" mass="32322">MNKHFEFTGETQRLNRVTLHRIRATRNLDNIGVEKGDLGGWIEHESNLDDSGWVFDQGKVHGHARVFDNAIVAENATVHGNARVSGLSQILGQTQVFGDAWVFDQAIVHGRAWLYGNTKLFGQAQVSGKAEISGNAVIQGKVVVGDNAVIGDSAELHDRARVYGDAIVRGESQVSGRAVVAGNAELTNYSIVSGTAEIFEPGHVMTFSSLGPDNIHITAFRTADGGHVVKISEWTVNKTVESKVTDWEGSISDFLEEVHRRADNWEEATAEQRDQWLQEYTALSALIGNRVSTWS</sequence>
<dbReference type="RefSeq" id="WP_006061968.1">
    <property type="nucleotide sequence ID" value="NZ_KB290821.1"/>
</dbReference>
<dbReference type="Pfam" id="PF18836">
    <property type="entry name" value="B_solenoid_ydck"/>
    <property type="match status" value="2"/>
</dbReference>
<name>L1MLW2_9CORY</name>
<keyword evidence="2" id="KW-1185">Reference proteome</keyword>
<evidence type="ECO:0000313" key="2">
    <source>
        <dbReference type="Proteomes" id="UP000010445"/>
    </source>
</evidence>
<dbReference type="GO" id="GO:0016740">
    <property type="term" value="F:transferase activity"/>
    <property type="evidence" value="ECO:0007669"/>
    <property type="project" value="UniProtKB-KW"/>
</dbReference>
<keyword evidence="1" id="KW-0808">Transferase</keyword>
<accession>L1MLW2</accession>
<evidence type="ECO:0000313" key="1">
    <source>
        <dbReference type="EMBL" id="EKX92227.1"/>
    </source>
</evidence>
<organism evidence="1 2">
    <name type="scientific">Corynebacterium durum F0235</name>
    <dbReference type="NCBI Taxonomy" id="1035195"/>
    <lineage>
        <taxon>Bacteria</taxon>
        <taxon>Bacillati</taxon>
        <taxon>Actinomycetota</taxon>
        <taxon>Actinomycetes</taxon>
        <taxon>Mycobacteriales</taxon>
        <taxon>Corynebacteriaceae</taxon>
        <taxon>Corynebacterium</taxon>
    </lineage>
</organism>
<reference evidence="1 2" key="1">
    <citation type="submission" date="2012-05" db="EMBL/GenBank/DDBJ databases">
        <authorList>
            <person name="Weinstock G."/>
            <person name="Sodergren E."/>
            <person name="Lobos E.A."/>
            <person name="Fulton L."/>
            <person name="Fulton R."/>
            <person name="Courtney L."/>
            <person name="Fronick C."/>
            <person name="O'Laughlin M."/>
            <person name="Godfrey J."/>
            <person name="Wilson R.M."/>
            <person name="Miner T."/>
            <person name="Farmer C."/>
            <person name="Delehaunty K."/>
            <person name="Cordes M."/>
            <person name="Minx P."/>
            <person name="Tomlinson C."/>
            <person name="Chen J."/>
            <person name="Wollam A."/>
            <person name="Pepin K.H."/>
            <person name="Bhonagiri V."/>
            <person name="Zhang X."/>
            <person name="Suruliraj S."/>
            <person name="Warren W."/>
            <person name="Mitreva M."/>
            <person name="Mardis E.R."/>
            <person name="Wilson R.K."/>
        </authorList>
    </citation>
    <scope>NUCLEOTIDE SEQUENCE [LARGE SCALE GENOMIC DNA]</scope>
    <source>
        <strain evidence="1 2">F0235</strain>
    </source>
</reference>
<dbReference type="AlphaFoldDB" id="L1MLW2"/>
<dbReference type="HOGENOM" id="CLU_063479_1_0_11"/>
<gene>
    <name evidence="1" type="ORF">HMPREF9997_00272</name>
</gene>
<dbReference type="OrthoDB" id="4390846at2"/>
<dbReference type="PATRIC" id="fig|1035195.3.peg.253"/>
<dbReference type="InterPro" id="IPR011004">
    <property type="entry name" value="Trimer_LpxA-like_sf"/>
</dbReference>
<dbReference type="EMBL" id="AMEM01000006">
    <property type="protein sequence ID" value="EKX92227.1"/>
    <property type="molecule type" value="Genomic_DNA"/>
</dbReference>
<dbReference type="InterPro" id="IPR040831">
    <property type="entry name" value="B_solenoid_ydck_rpt"/>
</dbReference>
<dbReference type="STRING" id="1035195.HMPREF9997_00272"/>
<dbReference type="Proteomes" id="UP000010445">
    <property type="component" value="Unassembled WGS sequence"/>
</dbReference>